<gene>
    <name evidence="1" type="ORF">DFR74_10447</name>
</gene>
<dbReference type="EMBL" id="QNRE01000004">
    <property type="protein sequence ID" value="RBO91345.1"/>
    <property type="molecule type" value="Genomic_DNA"/>
</dbReference>
<reference evidence="1 2" key="1">
    <citation type="submission" date="2018-06" db="EMBL/GenBank/DDBJ databases">
        <title>Genomic Encyclopedia of Type Strains, Phase IV (KMG-IV): sequencing the most valuable type-strain genomes for metagenomic binning, comparative biology and taxonomic classification.</title>
        <authorList>
            <person name="Goeker M."/>
        </authorList>
    </citation>
    <scope>NUCLEOTIDE SEQUENCE [LARGE SCALE GENOMIC DNA]</scope>
    <source>
        <strain evidence="1 2">DSM 44599</strain>
    </source>
</reference>
<proteinExistence type="predicted"/>
<accession>A0A366DN46</accession>
<name>A0A366DN46_9NOCA</name>
<dbReference type="Proteomes" id="UP000252586">
    <property type="component" value="Unassembled WGS sequence"/>
</dbReference>
<sequence>MGVVEIAVVVAAVVGVVGGCYECGASWINRDLDALLPALHDPRNCPRCIGQRCPPVPVAVYVGGVRWLTFPPIPTYSKWRESHADAENAG</sequence>
<keyword evidence="2" id="KW-1185">Reference proteome</keyword>
<dbReference type="AlphaFoldDB" id="A0A366DN46"/>
<protein>
    <submittedName>
        <fullName evidence="1">Uncharacterized protein</fullName>
    </submittedName>
</protein>
<dbReference type="RefSeq" id="WP_067503692.1">
    <property type="nucleotide sequence ID" value="NZ_QNRE01000004.1"/>
</dbReference>
<evidence type="ECO:0000313" key="2">
    <source>
        <dbReference type="Proteomes" id="UP000252586"/>
    </source>
</evidence>
<organism evidence="1 2">
    <name type="scientific">Nocardia puris</name>
    <dbReference type="NCBI Taxonomy" id="208602"/>
    <lineage>
        <taxon>Bacteria</taxon>
        <taxon>Bacillati</taxon>
        <taxon>Actinomycetota</taxon>
        <taxon>Actinomycetes</taxon>
        <taxon>Mycobacteriales</taxon>
        <taxon>Nocardiaceae</taxon>
        <taxon>Nocardia</taxon>
    </lineage>
</organism>
<dbReference type="STRING" id="1210090.GCA_001613185_00892"/>
<evidence type="ECO:0000313" key="1">
    <source>
        <dbReference type="EMBL" id="RBO91345.1"/>
    </source>
</evidence>
<comment type="caution">
    <text evidence="1">The sequence shown here is derived from an EMBL/GenBank/DDBJ whole genome shotgun (WGS) entry which is preliminary data.</text>
</comment>